<dbReference type="InterPro" id="IPR015424">
    <property type="entry name" value="PyrdxlP-dep_Trfase"/>
</dbReference>
<keyword evidence="7" id="KW-0808">Transferase</keyword>
<evidence type="ECO:0000256" key="3">
    <source>
        <dbReference type="ARBA" id="ARBA00023015"/>
    </source>
</evidence>
<dbReference type="AlphaFoldDB" id="A0A934VQN1"/>
<keyword evidence="5" id="KW-0804">Transcription</keyword>
<evidence type="ECO:0000256" key="4">
    <source>
        <dbReference type="ARBA" id="ARBA00023125"/>
    </source>
</evidence>
<dbReference type="InterPro" id="IPR051446">
    <property type="entry name" value="HTH_trans_reg/aminotransferase"/>
</dbReference>
<name>A0A934VQN1_9BACT</name>
<dbReference type="CDD" id="cd07377">
    <property type="entry name" value="WHTH_GntR"/>
    <property type="match status" value="1"/>
</dbReference>
<dbReference type="SMART" id="SM00345">
    <property type="entry name" value="HTH_GNTR"/>
    <property type="match status" value="1"/>
</dbReference>
<dbReference type="SUPFAM" id="SSF53383">
    <property type="entry name" value="PLP-dependent transferases"/>
    <property type="match status" value="1"/>
</dbReference>
<evidence type="ECO:0000259" key="6">
    <source>
        <dbReference type="PROSITE" id="PS50949"/>
    </source>
</evidence>
<evidence type="ECO:0000313" key="8">
    <source>
        <dbReference type="Proteomes" id="UP000603141"/>
    </source>
</evidence>
<dbReference type="EMBL" id="JAENIJ010000009">
    <property type="protein sequence ID" value="MBK1882276.1"/>
    <property type="molecule type" value="Genomic_DNA"/>
</dbReference>
<dbReference type="Gene3D" id="1.10.10.10">
    <property type="entry name" value="Winged helix-like DNA-binding domain superfamily/Winged helix DNA-binding domain"/>
    <property type="match status" value="1"/>
</dbReference>
<dbReference type="InterPro" id="IPR015422">
    <property type="entry name" value="PyrdxlP-dep_Trfase_small"/>
</dbReference>
<dbReference type="PANTHER" id="PTHR46577:SF2">
    <property type="entry name" value="TRANSCRIPTIONAL REGULATORY PROTEIN"/>
    <property type="match status" value="1"/>
</dbReference>
<dbReference type="Gene3D" id="3.90.1150.10">
    <property type="entry name" value="Aspartate Aminotransferase, domain 1"/>
    <property type="match status" value="1"/>
</dbReference>
<dbReference type="Pfam" id="PF00155">
    <property type="entry name" value="Aminotran_1_2"/>
    <property type="match status" value="1"/>
</dbReference>
<dbReference type="GO" id="GO:0030170">
    <property type="term" value="F:pyridoxal phosphate binding"/>
    <property type="evidence" value="ECO:0007669"/>
    <property type="project" value="InterPro"/>
</dbReference>
<dbReference type="InterPro" id="IPR036388">
    <property type="entry name" value="WH-like_DNA-bd_sf"/>
</dbReference>
<dbReference type="GO" id="GO:0003677">
    <property type="term" value="F:DNA binding"/>
    <property type="evidence" value="ECO:0007669"/>
    <property type="project" value="UniProtKB-KW"/>
</dbReference>
<comment type="similarity">
    <text evidence="1">In the C-terminal section; belongs to the class-I pyridoxal-phosphate-dependent aminotransferase family.</text>
</comment>
<dbReference type="InterPro" id="IPR015421">
    <property type="entry name" value="PyrdxlP-dep_Trfase_major"/>
</dbReference>
<dbReference type="RefSeq" id="WP_200269258.1">
    <property type="nucleotide sequence ID" value="NZ_JAENIJ010000009.1"/>
</dbReference>
<sequence length="476" mass="52341">MTAPLYQDLAQRLSTLIGSGTFPAGSRMPSVRRMSRDQRVSVTTVLEAYGRLEDQGLIESRPRSGYYVRPPRISSGELPRAARHVAKPVEVEYRQIFEAVMDATSNPDVVPFGASIPGDDIIPSARLASITNGILRRHGAAAFRYTMSPGRNELRASVSRRLLSAGVKIGAGKILTTQGATEAIALSLMATTKPGDLVAVESPTYFGILQMLNDMGLQALEVPVDARNGFDLETFKNLLERFPVTACIVQPSYQNPVGSCMSDQAKAELVQLAIQHDFVLIEDDLHGEICHHGVRPLPLAHFDQDHRVIHCGAVSKILAPGLRVGWVANEKYYQRLRRLKSVYYMASGTISELVVAEFFDVGGYDRHLRRIRTLYVQRCTQIRDAVLEAFPEGTRVNLPSGGFVLWVEMPRQFDSEAFAVRAFAAGISLVPGTVFTPTGRMRNCFRLSCGSAFDERSAKAIKTLAKLAKQCLDEAG</sequence>
<dbReference type="SUPFAM" id="SSF46785">
    <property type="entry name" value="Winged helix' DNA-binding domain"/>
    <property type="match status" value="1"/>
</dbReference>
<evidence type="ECO:0000313" key="7">
    <source>
        <dbReference type="EMBL" id="MBK1882276.1"/>
    </source>
</evidence>
<keyword evidence="3" id="KW-0805">Transcription regulation</keyword>
<dbReference type="PANTHER" id="PTHR46577">
    <property type="entry name" value="HTH-TYPE TRANSCRIPTIONAL REGULATORY PROTEIN GABR"/>
    <property type="match status" value="1"/>
</dbReference>
<proteinExistence type="inferred from homology"/>
<comment type="caution">
    <text evidence="7">The sequence shown here is derived from an EMBL/GenBank/DDBJ whole genome shotgun (WGS) entry which is preliminary data.</text>
</comment>
<dbReference type="InterPro" id="IPR004839">
    <property type="entry name" value="Aminotransferase_I/II_large"/>
</dbReference>
<organism evidence="7 8">
    <name type="scientific">Luteolibacter pohnpeiensis</name>
    <dbReference type="NCBI Taxonomy" id="454153"/>
    <lineage>
        <taxon>Bacteria</taxon>
        <taxon>Pseudomonadati</taxon>
        <taxon>Verrucomicrobiota</taxon>
        <taxon>Verrucomicrobiia</taxon>
        <taxon>Verrucomicrobiales</taxon>
        <taxon>Verrucomicrobiaceae</taxon>
        <taxon>Luteolibacter</taxon>
    </lineage>
</organism>
<dbReference type="CDD" id="cd00609">
    <property type="entry name" value="AAT_like"/>
    <property type="match status" value="1"/>
</dbReference>
<reference evidence="7" key="1">
    <citation type="submission" date="2021-01" db="EMBL/GenBank/DDBJ databases">
        <title>Modified the classification status of verrucomicrobia.</title>
        <authorList>
            <person name="Feng X."/>
        </authorList>
    </citation>
    <scope>NUCLEOTIDE SEQUENCE</scope>
    <source>
        <strain evidence="7">KCTC 22041</strain>
    </source>
</reference>
<dbReference type="GO" id="GO:0003700">
    <property type="term" value="F:DNA-binding transcription factor activity"/>
    <property type="evidence" value="ECO:0007669"/>
    <property type="project" value="InterPro"/>
</dbReference>
<accession>A0A934VQN1</accession>
<dbReference type="Proteomes" id="UP000603141">
    <property type="component" value="Unassembled WGS sequence"/>
</dbReference>
<evidence type="ECO:0000256" key="2">
    <source>
        <dbReference type="ARBA" id="ARBA00022898"/>
    </source>
</evidence>
<dbReference type="InterPro" id="IPR036390">
    <property type="entry name" value="WH_DNA-bd_sf"/>
</dbReference>
<protein>
    <submittedName>
        <fullName evidence="7">PLP-dependent aminotransferase family protein</fullName>
    </submittedName>
</protein>
<gene>
    <name evidence="7" type="ORF">JIN85_07615</name>
</gene>
<dbReference type="PROSITE" id="PS50949">
    <property type="entry name" value="HTH_GNTR"/>
    <property type="match status" value="1"/>
</dbReference>
<keyword evidence="8" id="KW-1185">Reference proteome</keyword>
<keyword evidence="2" id="KW-0663">Pyridoxal phosphate</keyword>
<dbReference type="GO" id="GO:0008483">
    <property type="term" value="F:transaminase activity"/>
    <property type="evidence" value="ECO:0007669"/>
    <property type="project" value="UniProtKB-KW"/>
</dbReference>
<dbReference type="Pfam" id="PF00392">
    <property type="entry name" value="GntR"/>
    <property type="match status" value="1"/>
</dbReference>
<feature type="domain" description="HTH gntR-type" evidence="6">
    <location>
        <begin position="3"/>
        <end position="71"/>
    </location>
</feature>
<keyword evidence="7" id="KW-0032">Aminotransferase</keyword>
<evidence type="ECO:0000256" key="1">
    <source>
        <dbReference type="ARBA" id="ARBA00005384"/>
    </source>
</evidence>
<evidence type="ECO:0000256" key="5">
    <source>
        <dbReference type="ARBA" id="ARBA00023163"/>
    </source>
</evidence>
<dbReference type="InterPro" id="IPR000524">
    <property type="entry name" value="Tscrpt_reg_HTH_GntR"/>
</dbReference>
<dbReference type="Gene3D" id="3.40.640.10">
    <property type="entry name" value="Type I PLP-dependent aspartate aminotransferase-like (Major domain)"/>
    <property type="match status" value="1"/>
</dbReference>
<keyword evidence="4" id="KW-0238">DNA-binding</keyword>